<dbReference type="OrthoDB" id="1867012at2759"/>
<dbReference type="PANTHER" id="PTHR15893:SF0">
    <property type="entry name" value="LARGE RIBOSOMAL SUBUNIT PROTEIN BL27M"/>
    <property type="match status" value="1"/>
</dbReference>
<evidence type="ECO:0000256" key="3">
    <source>
        <dbReference type="ARBA" id="ARBA00023274"/>
    </source>
</evidence>
<keyword evidence="6" id="KW-1185">Reference proteome</keyword>
<dbReference type="Proteomes" id="UP000241769">
    <property type="component" value="Unassembled WGS sequence"/>
</dbReference>
<sequence>MLSMRFPKNNVDGLQRKQEGSGEQVKYNDILATQKGSRWLAGENVFRGKSFTLHASNHGVVRFSRDRINDKVYLHVSHPQRAAEIFKNACYTRARRGIAGRNKRWPAYMTGLSSHPLRREAQLALLPEAEAKSIIKRERDLWNLA</sequence>
<comment type="caution">
    <text evidence="5">The sequence shown here is derived from an EMBL/GenBank/DDBJ whole genome shotgun (WGS) entry which is preliminary data.</text>
</comment>
<dbReference type="InterPro" id="IPR001684">
    <property type="entry name" value="Ribosomal_bL27"/>
</dbReference>
<dbReference type="GO" id="GO:0006412">
    <property type="term" value="P:translation"/>
    <property type="evidence" value="ECO:0007669"/>
    <property type="project" value="InterPro"/>
</dbReference>
<dbReference type="GO" id="GO:0005840">
    <property type="term" value="C:ribosome"/>
    <property type="evidence" value="ECO:0007669"/>
    <property type="project" value="UniProtKB-KW"/>
</dbReference>
<reference evidence="5 6" key="1">
    <citation type="journal article" date="2018" name="Genome Biol. Evol.">
        <title>Multiple Roots of Fruiting Body Formation in Amoebozoa.</title>
        <authorList>
            <person name="Hillmann F."/>
            <person name="Forbes G."/>
            <person name="Novohradska S."/>
            <person name="Ferling I."/>
            <person name="Riege K."/>
            <person name="Groth M."/>
            <person name="Westermann M."/>
            <person name="Marz M."/>
            <person name="Spaller T."/>
            <person name="Winckler T."/>
            <person name="Schaap P."/>
            <person name="Glockner G."/>
        </authorList>
    </citation>
    <scope>NUCLEOTIDE SEQUENCE [LARGE SCALE GENOMIC DNA]</scope>
    <source>
        <strain evidence="5 6">Jena</strain>
    </source>
</reference>
<dbReference type="EMBL" id="MDYQ01000307">
    <property type="protein sequence ID" value="PRP76694.1"/>
    <property type="molecule type" value="Genomic_DNA"/>
</dbReference>
<keyword evidence="3" id="KW-0687">Ribonucleoprotein</keyword>
<dbReference type="PRINTS" id="PR00063">
    <property type="entry name" value="RIBOSOMALL27"/>
</dbReference>
<dbReference type="GO" id="GO:1990904">
    <property type="term" value="C:ribonucleoprotein complex"/>
    <property type="evidence" value="ECO:0007669"/>
    <property type="project" value="UniProtKB-KW"/>
</dbReference>
<dbReference type="Gene3D" id="2.40.50.100">
    <property type="match status" value="1"/>
</dbReference>
<evidence type="ECO:0000256" key="2">
    <source>
        <dbReference type="ARBA" id="ARBA00022980"/>
    </source>
</evidence>
<feature type="region of interest" description="Disordered" evidence="4">
    <location>
        <begin position="1"/>
        <end position="20"/>
    </location>
</feature>
<dbReference type="InParanoid" id="A0A2P6MYB3"/>
<dbReference type="GO" id="GO:0003735">
    <property type="term" value="F:structural constituent of ribosome"/>
    <property type="evidence" value="ECO:0007669"/>
    <property type="project" value="InterPro"/>
</dbReference>
<evidence type="ECO:0000313" key="5">
    <source>
        <dbReference type="EMBL" id="PRP76694.1"/>
    </source>
</evidence>
<protein>
    <submittedName>
        <fullName evidence="5">50S ribosomal protein L27</fullName>
    </submittedName>
</protein>
<gene>
    <name evidence="5" type="ORF">PROFUN_14963</name>
</gene>
<dbReference type="PANTHER" id="PTHR15893">
    <property type="entry name" value="RIBOSOMAL PROTEIN L27"/>
    <property type="match status" value="1"/>
</dbReference>
<keyword evidence="2 5" id="KW-0689">Ribosomal protein</keyword>
<dbReference type="AlphaFoldDB" id="A0A2P6MYB3"/>
<name>A0A2P6MYB3_9EUKA</name>
<comment type="similarity">
    <text evidence="1">Belongs to the bacterial ribosomal protein bL27 family.</text>
</comment>
<dbReference type="SUPFAM" id="SSF110324">
    <property type="entry name" value="Ribosomal L27 protein-like"/>
    <property type="match status" value="1"/>
</dbReference>
<dbReference type="Pfam" id="PF01016">
    <property type="entry name" value="Ribosomal_L27"/>
    <property type="match status" value="1"/>
</dbReference>
<evidence type="ECO:0000256" key="1">
    <source>
        <dbReference type="ARBA" id="ARBA00010797"/>
    </source>
</evidence>
<organism evidence="5 6">
    <name type="scientific">Planoprotostelium fungivorum</name>
    <dbReference type="NCBI Taxonomy" id="1890364"/>
    <lineage>
        <taxon>Eukaryota</taxon>
        <taxon>Amoebozoa</taxon>
        <taxon>Evosea</taxon>
        <taxon>Variosea</taxon>
        <taxon>Cavosteliida</taxon>
        <taxon>Cavosteliaceae</taxon>
        <taxon>Planoprotostelium</taxon>
    </lineage>
</organism>
<evidence type="ECO:0000313" key="6">
    <source>
        <dbReference type="Proteomes" id="UP000241769"/>
    </source>
</evidence>
<accession>A0A2P6MYB3</accession>
<evidence type="ECO:0000256" key="4">
    <source>
        <dbReference type="SAM" id="MobiDB-lite"/>
    </source>
</evidence>
<proteinExistence type="inferred from homology"/>